<feature type="region of interest" description="Disordered" evidence="1">
    <location>
        <begin position="28"/>
        <end position="50"/>
    </location>
</feature>
<reference evidence="3" key="1">
    <citation type="submission" date="2020-07" db="EMBL/GenBank/DDBJ databases">
        <title>Huge and variable diversity of episymbiotic CPR bacteria and DPANN archaea in groundwater ecosystems.</title>
        <authorList>
            <person name="He C.Y."/>
            <person name="Keren R."/>
            <person name="Whittaker M."/>
            <person name="Farag I.F."/>
            <person name="Doudna J."/>
            <person name="Cate J.H.D."/>
            <person name="Banfield J.F."/>
        </authorList>
    </citation>
    <scope>NUCLEOTIDE SEQUENCE</scope>
    <source>
        <strain evidence="3">NC_groundwater_1818_Pr3_B-0.1um_66_35</strain>
    </source>
</reference>
<evidence type="ECO:0000313" key="4">
    <source>
        <dbReference type="Proteomes" id="UP000782519"/>
    </source>
</evidence>
<evidence type="ECO:0000259" key="2">
    <source>
        <dbReference type="Pfam" id="PF01965"/>
    </source>
</evidence>
<dbReference type="PANTHER" id="PTHR43130">
    <property type="entry name" value="ARAC-FAMILY TRANSCRIPTIONAL REGULATOR"/>
    <property type="match status" value="1"/>
</dbReference>
<dbReference type="GO" id="GO:0006355">
    <property type="term" value="P:regulation of DNA-templated transcription"/>
    <property type="evidence" value="ECO:0007669"/>
    <property type="project" value="TreeGrafter"/>
</dbReference>
<dbReference type="InterPro" id="IPR052158">
    <property type="entry name" value="INH-QAR"/>
</dbReference>
<sequence length="284" mass="30014">MSITRRQFTHTAVSAAAAMAIGQRAAVAAEQSDREKSAPEAPAHDMSSIPPNWIGKEQIAFLIFPEFTALDMVGPHHMLSGLMGATVHIVAKTRDPVKSDAGLVFVPSATFADCPADLDIICVPGGTQGTLAAMQDEATIRFLKDRGSRARFVTSVCTGSLVLGAAGLLDGYRATSHWAAKPVLPVFGAVPTEGRVVRDRNRITGGGVTAGIDFGLSLVGQLRDRQYAEVAQLIAEYAPEPPFDAGTPARAPADVRALTEPMFTDFLKQAEAVGRAAFARSKTL</sequence>
<dbReference type="InterPro" id="IPR029062">
    <property type="entry name" value="Class_I_gatase-like"/>
</dbReference>
<dbReference type="InterPro" id="IPR006311">
    <property type="entry name" value="TAT_signal"/>
</dbReference>
<dbReference type="SUPFAM" id="SSF52317">
    <property type="entry name" value="Class I glutamine amidotransferase-like"/>
    <property type="match status" value="1"/>
</dbReference>
<proteinExistence type="predicted"/>
<evidence type="ECO:0000256" key="1">
    <source>
        <dbReference type="SAM" id="MobiDB-lite"/>
    </source>
</evidence>
<dbReference type="EMBL" id="JACRJB010000063">
    <property type="protein sequence ID" value="MBI5132183.1"/>
    <property type="molecule type" value="Genomic_DNA"/>
</dbReference>
<dbReference type="Proteomes" id="UP000782519">
    <property type="component" value="Unassembled WGS sequence"/>
</dbReference>
<evidence type="ECO:0000313" key="3">
    <source>
        <dbReference type="EMBL" id="MBI5132183.1"/>
    </source>
</evidence>
<feature type="domain" description="DJ-1/PfpI" evidence="2">
    <location>
        <begin position="58"/>
        <end position="219"/>
    </location>
</feature>
<gene>
    <name evidence="3" type="ORF">HZA66_22295</name>
</gene>
<accession>A0A933S524</accession>
<dbReference type="AlphaFoldDB" id="A0A933S524"/>
<dbReference type="PROSITE" id="PS51318">
    <property type="entry name" value="TAT"/>
    <property type="match status" value="1"/>
</dbReference>
<dbReference type="CDD" id="cd03139">
    <property type="entry name" value="GATase1_PfpI_2"/>
    <property type="match status" value="1"/>
</dbReference>
<organism evidence="3 4">
    <name type="scientific">Rhodopseudomonas palustris</name>
    <dbReference type="NCBI Taxonomy" id="1076"/>
    <lineage>
        <taxon>Bacteria</taxon>
        <taxon>Pseudomonadati</taxon>
        <taxon>Pseudomonadota</taxon>
        <taxon>Alphaproteobacteria</taxon>
        <taxon>Hyphomicrobiales</taxon>
        <taxon>Nitrobacteraceae</taxon>
        <taxon>Rhodopseudomonas</taxon>
    </lineage>
</organism>
<dbReference type="Gene3D" id="3.40.50.880">
    <property type="match status" value="1"/>
</dbReference>
<dbReference type="InterPro" id="IPR002818">
    <property type="entry name" value="DJ-1/PfpI"/>
</dbReference>
<name>A0A933S524_RHOPL</name>
<comment type="caution">
    <text evidence="3">The sequence shown here is derived from an EMBL/GenBank/DDBJ whole genome shotgun (WGS) entry which is preliminary data.</text>
</comment>
<dbReference type="PANTHER" id="PTHR43130:SF2">
    <property type="entry name" value="DJ-1_PFPI DOMAIN-CONTAINING PROTEIN"/>
    <property type="match status" value="1"/>
</dbReference>
<dbReference type="Pfam" id="PF01965">
    <property type="entry name" value="DJ-1_PfpI"/>
    <property type="match status" value="1"/>
</dbReference>
<protein>
    <submittedName>
        <fullName evidence="3">DJ-1/PfpI family protein</fullName>
    </submittedName>
</protein>